<keyword evidence="5 6" id="KW-0472">Membrane</keyword>
<dbReference type="GO" id="GO:0005886">
    <property type="term" value="C:plasma membrane"/>
    <property type="evidence" value="ECO:0007669"/>
    <property type="project" value="UniProtKB-SubCell"/>
</dbReference>
<evidence type="ECO:0000259" key="7">
    <source>
        <dbReference type="Pfam" id="PF06271"/>
    </source>
</evidence>
<feature type="transmembrane region" description="Helical" evidence="6">
    <location>
        <begin position="148"/>
        <end position="167"/>
    </location>
</feature>
<keyword evidence="4 6" id="KW-1133">Transmembrane helix</keyword>
<dbReference type="EMBL" id="VLKZ01000004">
    <property type="protein sequence ID" value="TWI56959.1"/>
    <property type="molecule type" value="Genomic_DNA"/>
</dbReference>
<evidence type="ECO:0000256" key="4">
    <source>
        <dbReference type="ARBA" id="ARBA00022989"/>
    </source>
</evidence>
<feature type="transmembrane region" description="Helical" evidence="6">
    <location>
        <begin position="88"/>
        <end position="108"/>
    </location>
</feature>
<evidence type="ECO:0000313" key="8">
    <source>
        <dbReference type="EMBL" id="TWI56959.1"/>
    </source>
</evidence>
<keyword evidence="3 6" id="KW-0812">Transmembrane</keyword>
<feature type="transmembrane region" description="Helical" evidence="6">
    <location>
        <begin position="55"/>
        <end position="76"/>
    </location>
</feature>
<evidence type="ECO:0000256" key="5">
    <source>
        <dbReference type="ARBA" id="ARBA00023136"/>
    </source>
</evidence>
<keyword evidence="2" id="KW-1003">Cell membrane</keyword>
<dbReference type="Proteomes" id="UP000315711">
    <property type="component" value="Unassembled WGS sequence"/>
</dbReference>
<name>A0A562QJP9_9BACI</name>
<dbReference type="InterPro" id="IPR010432">
    <property type="entry name" value="RDD"/>
</dbReference>
<organism evidence="8 9">
    <name type="scientific">Halalkalibacter nanhaiisediminis</name>
    <dbReference type="NCBI Taxonomy" id="688079"/>
    <lineage>
        <taxon>Bacteria</taxon>
        <taxon>Bacillati</taxon>
        <taxon>Bacillota</taxon>
        <taxon>Bacilli</taxon>
        <taxon>Bacillales</taxon>
        <taxon>Bacillaceae</taxon>
        <taxon>Halalkalibacter</taxon>
    </lineage>
</organism>
<gene>
    <name evidence="8" type="ORF">IQ10_01654</name>
</gene>
<evidence type="ECO:0000256" key="1">
    <source>
        <dbReference type="ARBA" id="ARBA00004651"/>
    </source>
</evidence>
<accession>A0A562QJP9</accession>
<comment type="subcellular location">
    <subcellularLocation>
        <location evidence="1">Cell membrane</location>
        <topology evidence="1">Multi-pass membrane protein</topology>
    </subcellularLocation>
</comment>
<dbReference type="PANTHER" id="PTHR36115">
    <property type="entry name" value="PROLINE-RICH ANTIGEN HOMOLOG-RELATED"/>
    <property type="match status" value="1"/>
</dbReference>
<keyword evidence="9" id="KW-1185">Reference proteome</keyword>
<dbReference type="PANTHER" id="PTHR36115:SF9">
    <property type="entry name" value="LMO1584 PROTEIN"/>
    <property type="match status" value="1"/>
</dbReference>
<dbReference type="Pfam" id="PF06271">
    <property type="entry name" value="RDD"/>
    <property type="match status" value="1"/>
</dbReference>
<dbReference type="InterPro" id="IPR051791">
    <property type="entry name" value="Pra-immunoreactive"/>
</dbReference>
<sequence>MEQTAQVNTKYRRQRVVNGRLRNRVVDVRHQEENPVDNKEQTLPRYQFAGFWMRLWAFLLDSITVFALNGMLIYPLLTITGIGEWITIASYSGEALLSALVFFLYFAIMTKKYGQTIGKMVFGLRVISKDGDELSWSQIIFREGVGRFIHQIFFLLQVLYVAVAFTAKKQGFHDMIADTYVIHEREEV</sequence>
<dbReference type="AlphaFoldDB" id="A0A562QJP9"/>
<proteinExistence type="predicted"/>
<dbReference type="RefSeq" id="WP_242009793.1">
    <property type="nucleotide sequence ID" value="NZ_VLKZ01000004.1"/>
</dbReference>
<evidence type="ECO:0000256" key="2">
    <source>
        <dbReference type="ARBA" id="ARBA00022475"/>
    </source>
</evidence>
<evidence type="ECO:0000256" key="6">
    <source>
        <dbReference type="SAM" id="Phobius"/>
    </source>
</evidence>
<evidence type="ECO:0000313" key="9">
    <source>
        <dbReference type="Proteomes" id="UP000315711"/>
    </source>
</evidence>
<protein>
    <submittedName>
        <fullName evidence="8">Putative RDD family membrane protein YckC</fullName>
    </submittedName>
</protein>
<feature type="domain" description="RDD" evidence="7">
    <location>
        <begin position="49"/>
        <end position="177"/>
    </location>
</feature>
<reference evidence="8 9" key="1">
    <citation type="journal article" date="2015" name="Stand. Genomic Sci.">
        <title>Genomic Encyclopedia of Bacterial and Archaeal Type Strains, Phase III: the genomes of soil and plant-associated and newly described type strains.</title>
        <authorList>
            <person name="Whitman W.B."/>
            <person name="Woyke T."/>
            <person name="Klenk H.P."/>
            <person name="Zhou Y."/>
            <person name="Lilburn T.G."/>
            <person name="Beck B.J."/>
            <person name="De Vos P."/>
            <person name="Vandamme P."/>
            <person name="Eisen J.A."/>
            <person name="Garrity G."/>
            <person name="Hugenholtz P."/>
            <person name="Kyrpides N.C."/>
        </authorList>
    </citation>
    <scope>NUCLEOTIDE SEQUENCE [LARGE SCALE GENOMIC DNA]</scope>
    <source>
        <strain evidence="8 9">CGMCC 1.10116</strain>
    </source>
</reference>
<evidence type="ECO:0000256" key="3">
    <source>
        <dbReference type="ARBA" id="ARBA00022692"/>
    </source>
</evidence>
<comment type="caution">
    <text evidence="8">The sequence shown here is derived from an EMBL/GenBank/DDBJ whole genome shotgun (WGS) entry which is preliminary data.</text>
</comment>